<dbReference type="Pfam" id="PF00908">
    <property type="entry name" value="dTDP_sugar_isom"/>
    <property type="match status" value="1"/>
</dbReference>
<dbReference type="RefSeq" id="WP_182837226.1">
    <property type="nucleotide sequence ID" value="NZ_BAAABQ010000006.1"/>
</dbReference>
<dbReference type="PANTHER" id="PTHR21047:SF2">
    <property type="entry name" value="THYMIDINE DIPHOSPHO-4-KETO-RHAMNOSE 3,5-EPIMERASE"/>
    <property type="match status" value="1"/>
</dbReference>
<dbReference type="SUPFAM" id="SSF51182">
    <property type="entry name" value="RmlC-like cupins"/>
    <property type="match status" value="1"/>
</dbReference>
<dbReference type="CDD" id="cd00438">
    <property type="entry name" value="cupin_RmlC"/>
    <property type="match status" value="1"/>
</dbReference>
<organism evidence="2 3">
    <name type="scientific">Kutzneria viridogrisea</name>
    <dbReference type="NCBI Taxonomy" id="47990"/>
    <lineage>
        <taxon>Bacteria</taxon>
        <taxon>Bacillati</taxon>
        <taxon>Actinomycetota</taxon>
        <taxon>Actinomycetes</taxon>
        <taxon>Pseudonocardiales</taxon>
        <taxon>Pseudonocardiaceae</taxon>
        <taxon>Kutzneria</taxon>
    </lineage>
</organism>
<dbReference type="InterPro" id="IPR011051">
    <property type="entry name" value="RmlC_Cupin_sf"/>
</dbReference>
<sequence length="197" mass="21707">MEARKLAIEGALELTPKVFPDSRGVFVSPFQEPAFSEVVGVSFELRRTIHSLSRKDVVRGIHFTTIPPGCAKHVYCSRGRALDFVVDTRLGSPTFGQWDSVEMDDVSFRSMFLAPGLGHAFVALEDKTVMSYLCSASYVPEQELSVNALDPEIGLPIPAGIDPVMSERDTVAPKLSEAAALGMLPDYDYCQRHFRLP</sequence>
<protein>
    <submittedName>
        <fullName evidence="2">Epimerase EvaD</fullName>
    </submittedName>
</protein>
<dbReference type="EMBL" id="JACJID010000002">
    <property type="protein sequence ID" value="MBA8925123.1"/>
    <property type="molecule type" value="Genomic_DNA"/>
</dbReference>
<dbReference type="InterPro" id="IPR014710">
    <property type="entry name" value="RmlC-like_jellyroll"/>
</dbReference>
<dbReference type="PANTHER" id="PTHR21047">
    <property type="entry name" value="DTDP-6-DEOXY-D-GLUCOSE-3,5 EPIMERASE"/>
    <property type="match status" value="1"/>
</dbReference>
<gene>
    <name evidence="2" type="ORF">BC739_002322</name>
</gene>
<evidence type="ECO:0000256" key="1">
    <source>
        <dbReference type="ARBA" id="ARBA00010154"/>
    </source>
</evidence>
<dbReference type="Gene3D" id="2.60.120.10">
    <property type="entry name" value="Jelly Rolls"/>
    <property type="match status" value="1"/>
</dbReference>
<comment type="similarity">
    <text evidence="1">Belongs to the dTDP-4-dehydrorhamnose 3,5-epimerase family.</text>
</comment>
<dbReference type="InterPro" id="IPR000888">
    <property type="entry name" value="RmlC-like"/>
</dbReference>
<keyword evidence="3" id="KW-1185">Reference proteome</keyword>
<evidence type="ECO:0000313" key="2">
    <source>
        <dbReference type="EMBL" id="MBA8925123.1"/>
    </source>
</evidence>
<name>A0ABR6BE21_9PSEU</name>
<comment type="caution">
    <text evidence="2">The sequence shown here is derived from an EMBL/GenBank/DDBJ whole genome shotgun (WGS) entry which is preliminary data.</text>
</comment>
<reference evidence="2 3" key="1">
    <citation type="submission" date="2020-08" db="EMBL/GenBank/DDBJ databases">
        <title>Genomic Encyclopedia of Archaeal and Bacterial Type Strains, Phase II (KMG-II): from individual species to whole genera.</title>
        <authorList>
            <person name="Goeker M."/>
        </authorList>
    </citation>
    <scope>NUCLEOTIDE SEQUENCE [LARGE SCALE GENOMIC DNA]</scope>
    <source>
        <strain evidence="2 3">DSM 43850</strain>
    </source>
</reference>
<evidence type="ECO:0000313" key="3">
    <source>
        <dbReference type="Proteomes" id="UP000517916"/>
    </source>
</evidence>
<proteinExistence type="inferred from homology"/>
<accession>A0ABR6BE21</accession>
<dbReference type="Proteomes" id="UP000517916">
    <property type="component" value="Unassembled WGS sequence"/>
</dbReference>